<reference evidence="2 3" key="1">
    <citation type="submission" date="2018-10" db="EMBL/GenBank/DDBJ databases">
        <title>Genomic Encyclopedia of Archaeal and Bacterial Type Strains, Phase II (KMG-II): from individual species to whole genera.</title>
        <authorList>
            <person name="Goeker M."/>
        </authorList>
    </citation>
    <scope>NUCLEOTIDE SEQUENCE [LARGE SCALE GENOMIC DNA]</scope>
    <source>
        <strain evidence="2 3">DSM 18602</strain>
    </source>
</reference>
<evidence type="ECO:0000313" key="3">
    <source>
        <dbReference type="Proteomes" id="UP000268007"/>
    </source>
</evidence>
<sequence>MKIIFFTLISVSLGLGATAQVTPNLLQNKVQNFKLQGLKSAPNLNSLLLTNPSPSIADYLALPPTAALPSNTINFDNAEVVYSRMPVVRLGSTDKMPVYKLNGTHYTMLVKRFKVVDALKVDAPVTVGP</sequence>
<protein>
    <submittedName>
        <fullName evidence="2">Uncharacterized protein</fullName>
    </submittedName>
</protein>
<dbReference type="Proteomes" id="UP000268007">
    <property type="component" value="Unassembled WGS sequence"/>
</dbReference>
<keyword evidence="3" id="KW-1185">Reference proteome</keyword>
<dbReference type="OrthoDB" id="795808at2"/>
<organism evidence="2 3">
    <name type="scientific">Mucilaginibacter gracilis</name>
    <dbReference type="NCBI Taxonomy" id="423350"/>
    <lineage>
        <taxon>Bacteria</taxon>
        <taxon>Pseudomonadati</taxon>
        <taxon>Bacteroidota</taxon>
        <taxon>Sphingobacteriia</taxon>
        <taxon>Sphingobacteriales</taxon>
        <taxon>Sphingobacteriaceae</taxon>
        <taxon>Mucilaginibacter</taxon>
    </lineage>
</organism>
<dbReference type="RefSeq" id="WP_121200834.1">
    <property type="nucleotide sequence ID" value="NZ_RBKU01000001.1"/>
</dbReference>
<name>A0A495J925_9SPHI</name>
<keyword evidence="1" id="KW-0732">Signal</keyword>
<accession>A0A495J925</accession>
<feature type="signal peptide" evidence="1">
    <location>
        <begin position="1"/>
        <end position="19"/>
    </location>
</feature>
<dbReference type="AlphaFoldDB" id="A0A495J925"/>
<comment type="caution">
    <text evidence="2">The sequence shown here is derived from an EMBL/GenBank/DDBJ whole genome shotgun (WGS) entry which is preliminary data.</text>
</comment>
<evidence type="ECO:0000313" key="2">
    <source>
        <dbReference type="EMBL" id="RKR84892.1"/>
    </source>
</evidence>
<feature type="chain" id="PRO_5019840336" evidence="1">
    <location>
        <begin position="20"/>
        <end position="129"/>
    </location>
</feature>
<evidence type="ECO:0000256" key="1">
    <source>
        <dbReference type="SAM" id="SignalP"/>
    </source>
</evidence>
<gene>
    <name evidence="2" type="ORF">BDD43_5145</name>
</gene>
<proteinExistence type="predicted"/>
<dbReference type="EMBL" id="RBKU01000001">
    <property type="protein sequence ID" value="RKR84892.1"/>
    <property type="molecule type" value="Genomic_DNA"/>
</dbReference>